<keyword evidence="3" id="KW-1185">Reference proteome</keyword>
<dbReference type="InterPro" id="IPR024419">
    <property type="entry name" value="YvrJ"/>
</dbReference>
<dbReference type="Proteomes" id="UP001056429">
    <property type="component" value="Unassembled WGS sequence"/>
</dbReference>
<comment type="caution">
    <text evidence="2">The sequence shown here is derived from an EMBL/GenBank/DDBJ whole genome shotgun (WGS) entry which is preliminary data.</text>
</comment>
<dbReference type="EMBL" id="JAGSOJ010000001">
    <property type="protein sequence ID" value="MCM1989535.1"/>
    <property type="molecule type" value="Genomic_DNA"/>
</dbReference>
<feature type="transmembrane region" description="Helical" evidence="1">
    <location>
        <begin position="6"/>
        <end position="24"/>
    </location>
</feature>
<proteinExistence type="predicted"/>
<name>A0A9J6NYD5_9CLOT</name>
<keyword evidence="1" id="KW-0812">Transmembrane</keyword>
<reference evidence="2" key="2">
    <citation type="submission" date="2021-04" db="EMBL/GenBank/DDBJ databases">
        <authorList>
            <person name="Dong X."/>
        </authorList>
    </citation>
    <scope>NUCLEOTIDE SEQUENCE</scope>
    <source>
        <strain evidence="2">ZWT</strain>
    </source>
</reference>
<sequence>MYEELSKIIGTLGFPIAMCIYLLVRFDKKIEILNQSILNLTRVITSVIGTREDR</sequence>
<keyword evidence="1" id="KW-1133">Transmembrane helix</keyword>
<dbReference type="RefSeq" id="WP_276575877.1">
    <property type="nucleotide sequence ID" value="NZ_JAGSOJ010000001.1"/>
</dbReference>
<accession>A0A9J6NYD5</accession>
<keyword evidence="1" id="KW-0472">Membrane</keyword>
<protein>
    <submittedName>
        <fullName evidence="2">YvrJ family protein</fullName>
    </submittedName>
</protein>
<evidence type="ECO:0000313" key="2">
    <source>
        <dbReference type="EMBL" id="MCM1989535.1"/>
    </source>
</evidence>
<reference evidence="2" key="1">
    <citation type="journal article" date="2021" name="mSystems">
        <title>Bacteria and Archaea Synergistically Convert Glycine Betaine to Biogenic Methane in the Formosa Cold Seep of the South China Sea.</title>
        <authorList>
            <person name="Li L."/>
            <person name="Zhang W."/>
            <person name="Zhang S."/>
            <person name="Song L."/>
            <person name="Sun Q."/>
            <person name="Zhang H."/>
            <person name="Xiang H."/>
            <person name="Dong X."/>
        </authorList>
    </citation>
    <scope>NUCLEOTIDE SEQUENCE</scope>
    <source>
        <strain evidence="2">ZWT</strain>
    </source>
</reference>
<evidence type="ECO:0000256" key="1">
    <source>
        <dbReference type="SAM" id="Phobius"/>
    </source>
</evidence>
<organism evidence="2 3">
    <name type="scientific">Oceanirhabdus seepicola</name>
    <dbReference type="NCBI Taxonomy" id="2828781"/>
    <lineage>
        <taxon>Bacteria</taxon>
        <taxon>Bacillati</taxon>
        <taxon>Bacillota</taxon>
        <taxon>Clostridia</taxon>
        <taxon>Eubacteriales</taxon>
        <taxon>Clostridiaceae</taxon>
        <taxon>Oceanirhabdus</taxon>
    </lineage>
</organism>
<dbReference type="Pfam" id="PF12841">
    <property type="entry name" value="YvrJ"/>
    <property type="match status" value="1"/>
</dbReference>
<gene>
    <name evidence="2" type="ORF">KDK92_07260</name>
</gene>
<evidence type="ECO:0000313" key="3">
    <source>
        <dbReference type="Proteomes" id="UP001056429"/>
    </source>
</evidence>
<dbReference type="AlphaFoldDB" id="A0A9J6NYD5"/>